<dbReference type="VEuPathDB" id="FungiDB:RhiirFUN_006461"/>
<feature type="domain" description="SAM" evidence="2">
    <location>
        <begin position="410"/>
        <end position="478"/>
    </location>
</feature>
<dbReference type="PROSITE" id="PS50105">
    <property type="entry name" value="SAM_DOMAIN"/>
    <property type="match status" value="1"/>
</dbReference>
<accession>A0A2P4PKG8</accession>
<dbReference type="Gene3D" id="1.10.150.50">
    <property type="entry name" value="Transcription Factor, Ets-1"/>
    <property type="match status" value="1"/>
</dbReference>
<dbReference type="EMBL" id="AUPC02000204">
    <property type="protein sequence ID" value="POG65891.1"/>
    <property type="molecule type" value="Genomic_DNA"/>
</dbReference>
<name>A0A2P4PKG8_RHIID</name>
<dbReference type="InterPro" id="IPR013761">
    <property type="entry name" value="SAM/pointed_sf"/>
</dbReference>
<feature type="region of interest" description="Disordered" evidence="1">
    <location>
        <begin position="224"/>
        <end position="271"/>
    </location>
</feature>
<protein>
    <recommendedName>
        <fullName evidence="2">SAM domain-containing protein</fullName>
    </recommendedName>
</protein>
<evidence type="ECO:0000259" key="2">
    <source>
        <dbReference type="PROSITE" id="PS50105"/>
    </source>
</evidence>
<keyword evidence="4" id="KW-1185">Reference proteome</keyword>
<proteinExistence type="predicted"/>
<evidence type="ECO:0000313" key="4">
    <source>
        <dbReference type="Proteomes" id="UP000018888"/>
    </source>
</evidence>
<organism evidence="3 4">
    <name type="scientific">Rhizophagus irregularis (strain DAOM 181602 / DAOM 197198 / MUCL 43194)</name>
    <name type="common">Arbuscular mycorrhizal fungus</name>
    <name type="synonym">Glomus intraradices</name>
    <dbReference type="NCBI Taxonomy" id="747089"/>
    <lineage>
        <taxon>Eukaryota</taxon>
        <taxon>Fungi</taxon>
        <taxon>Fungi incertae sedis</taxon>
        <taxon>Mucoromycota</taxon>
        <taxon>Glomeromycotina</taxon>
        <taxon>Glomeromycetes</taxon>
        <taxon>Glomerales</taxon>
        <taxon>Glomeraceae</taxon>
        <taxon>Rhizophagus</taxon>
    </lineage>
</organism>
<dbReference type="SUPFAM" id="SSF47769">
    <property type="entry name" value="SAM/Pointed domain"/>
    <property type="match status" value="1"/>
</dbReference>
<reference evidence="3 4" key="1">
    <citation type="journal article" date="2013" name="Proc. Natl. Acad. Sci. U.S.A.">
        <title>Genome of an arbuscular mycorrhizal fungus provides insight into the oldest plant symbiosis.</title>
        <authorList>
            <person name="Tisserant E."/>
            <person name="Malbreil M."/>
            <person name="Kuo A."/>
            <person name="Kohler A."/>
            <person name="Symeonidi A."/>
            <person name="Balestrini R."/>
            <person name="Charron P."/>
            <person name="Duensing N."/>
            <person name="Frei Dit Frey N."/>
            <person name="Gianinazzi-Pearson V."/>
            <person name="Gilbert L.B."/>
            <person name="Handa Y."/>
            <person name="Herr J.R."/>
            <person name="Hijri M."/>
            <person name="Koul R."/>
            <person name="Kawaguchi M."/>
            <person name="Krajinski F."/>
            <person name="Lammers P.J."/>
            <person name="Masclaux F.G."/>
            <person name="Murat C."/>
            <person name="Morin E."/>
            <person name="Ndikumana S."/>
            <person name="Pagni M."/>
            <person name="Petitpierre D."/>
            <person name="Requena N."/>
            <person name="Rosikiewicz P."/>
            <person name="Riley R."/>
            <person name="Saito K."/>
            <person name="San Clemente H."/>
            <person name="Shapiro H."/>
            <person name="van Tuinen D."/>
            <person name="Becard G."/>
            <person name="Bonfante P."/>
            <person name="Paszkowski U."/>
            <person name="Shachar-Hill Y.Y."/>
            <person name="Tuskan G.A."/>
            <person name="Young P.W."/>
            <person name="Sanders I.R."/>
            <person name="Henrissat B."/>
            <person name="Rensing S.A."/>
            <person name="Grigoriev I.V."/>
            <person name="Corradi N."/>
            <person name="Roux C."/>
            <person name="Martin F."/>
        </authorList>
    </citation>
    <scope>NUCLEOTIDE SEQUENCE [LARGE SCALE GENOMIC DNA]</scope>
    <source>
        <strain evidence="3 4">DAOM 197198</strain>
    </source>
</reference>
<evidence type="ECO:0000313" key="3">
    <source>
        <dbReference type="EMBL" id="POG65891.1"/>
    </source>
</evidence>
<reference evidence="3 4" key="2">
    <citation type="journal article" date="2018" name="New Phytol.">
        <title>High intraspecific genome diversity in the model arbuscular mycorrhizal symbiont Rhizophagus irregularis.</title>
        <authorList>
            <person name="Chen E.C.H."/>
            <person name="Morin E."/>
            <person name="Beaudet D."/>
            <person name="Noel J."/>
            <person name="Yildirir G."/>
            <person name="Ndikumana S."/>
            <person name="Charron P."/>
            <person name="St-Onge C."/>
            <person name="Giorgi J."/>
            <person name="Kruger M."/>
            <person name="Marton T."/>
            <person name="Ropars J."/>
            <person name="Grigoriev I.V."/>
            <person name="Hainaut M."/>
            <person name="Henrissat B."/>
            <person name="Roux C."/>
            <person name="Martin F."/>
            <person name="Corradi N."/>
        </authorList>
    </citation>
    <scope>NUCLEOTIDE SEQUENCE [LARGE SCALE GENOMIC DNA]</scope>
    <source>
        <strain evidence="3 4">DAOM 197198</strain>
    </source>
</reference>
<evidence type="ECO:0000256" key="1">
    <source>
        <dbReference type="SAM" id="MobiDB-lite"/>
    </source>
</evidence>
<sequence>MNKYLPGICFACQKCLFCFNFSPCNCNKNIKPTRVSKPERGQQIYFRVYTPNENLPTANYFLSSAETKFQYNNNFNEPFSFTFCSTCNSKYQRLKTKDKISKKKMKSKAAVDVESLELFEECGIDEIKLHVSIEKKGKKTSTSKALIIKPVEYINVMEKINAFVQKALQNENIKPADYSISYKAMNSHGLSSELEDELDFKEFIEDYKKVTTANKKMGMMVVIDNSTDNETKSSEKRSKNSDDVESDGSVSEEEKVITHTKKKKKSRVIRDDDLSKEERTQAEIISVLCEKYKCNLHTTPCYIQDNRHLQLNPARLQLWAREIMNKGTTEDVPPTYPTFSATLGVLVSNNNTQISTTAPATASTTTSATAVPAAASAVPPANTPTPIIIQMPPFQYPYPSFNQLDTSTNHKLPSIHEFLFSLDQKYNCNGEYSQFENAFLEEAITVNVIKDLSDEQMKTLGIVKIGWQKNIRQEAQKY</sequence>
<feature type="compositionally biased region" description="Basic and acidic residues" evidence="1">
    <location>
        <begin position="229"/>
        <end position="242"/>
    </location>
</feature>
<dbReference type="AlphaFoldDB" id="A0A2P4PKG8"/>
<comment type="caution">
    <text evidence="3">The sequence shown here is derived from an EMBL/GenBank/DDBJ whole genome shotgun (WGS) entry which is preliminary data.</text>
</comment>
<dbReference type="InterPro" id="IPR001660">
    <property type="entry name" value="SAM"/>
</dbReference>
<dbReference type="Proteomes" id="UP000018888">
    <property type="component" value="Unassembled WGS sequence"/>
</dbReference>
<gene>
    <name evidence="3" type="ORF">GLOIN_2v1781259</name>
</gene>
<feature type="compositionally biased region" description="Basic residues" evidence="1">
    <location>
        <begin position="258"/>
        <end position="267"/>
    </location>
</feature>